<gene>
    <name evidence="1" type="ORF">ElyMa_002692200</name>
</gene>
<keyword evidence="2" id="KW-1185">Reference proteome</keyword>
<evidence type="ECO:0000313" key="1">
    <source>
        <dbReference type="EMBL" id="GFR95380.1"/>
    </source>
</evidence>
<dbReference type="AlphaFoldDB" id="A0AAV4HD42"/>
<reference evidence="1 2" key="1">
    <citation type="journal article" date="2021" name="Elife">
        <title>Chloroplast acquisition without the gene transfer in kleptoplastic sea slugs, Plakobranchus ocellatus.</title>
        <authorList>
            <person name="Maeda T."/>
            <person name="Takahashi S."/>
            <person name="Yoshida T."/>
            <person name="Shimamura S."/>
            <person name="Takaki Y."/>
            <person name="Nagai Y."/>
            <person name="Toyoda A."/>
            <person name="Suzuki Y."/>
            <person name="Arimoto A."/>
            <person name="Ishii H."/>
            <person name="Satoh N."/>
            <person name="Nishiyama T."/>
            <person name="Hasebe M."/>
            <person name="Maruyama T."/>
            <person name="Minagawa J."/>
            <person name="Obokata J."/>
            <person name="Shigenobu S."/>
        </authorList>
    </citation>
    <scope>NUCLEOTIDE SEQUENCE [LARGE SCALE GENOMIC DNA]</scope>
</reference>
<name>A0AAV4HD42_9GAST</name>
<sequence>MIPDSRSATAPATPALFFPGAGTCGVNVPGCVTCDKRKSSIPLSMAPLKTKDLISTKTGDHLLVRMSDASHLRPADLLDQSLCAGAHPTPVHAAKGQTLQQELLLSGISNMAAHFTSAMMRRRVAQTVVSCFPGWP</sequence>
<proteinExistence type="predicted"/>
<organism evidence="1 2">
    <name type="scientific">Elysia marginata</name>
    <dbReference type="NCBI Taxonomy" id="1093978"/>
    <lineage>
        <taxon>Eukaryota</taxon>
        <taxon>Metazoa</taxon>
        <taxon>Spiralia</taxon>
        <taxon>Lophotrochozoa</taxon>
        <taxon>Mollusca</taxon>
        <taxon>Gastropoda</taxon>
        <taxon>Heterobranchia</taxon>
        <taxon>Euthyneura</taxon>
        <taxon>Panpulmonata</taxon>
        <taxon>Sacoglossa</taxon>
        <taxon>Placobranchoidea</taxon>
        <taxon>Plakobranchidae</taxon>
        <taxon>Elysia</taxon>
    </lineage>
</organism>
<dbReference type="EMBL" id="BMAT01005544">
    <property type="protein sequence ID" value="GFR95380.1"/>
    <property type="molecule type" value="Genomic_DNA"/>
</dbReference>
<comment type="caution">
    <text evidence="1">The sequence shown here is derived from an EMBL/GenBank/DDBJ whole genome shotgun (WGS) entry which is preliminary data.</text>
</comment>
<accession>A0AAV4HD42</accession>
<protein>
    <submittedName>
        <fullName evidence="1">Uncharacterized protein</fullName>
    </submittedName>
</protein>
<dbReference type="Proteomes" id="UP000762676">
    <property type="component" value="Unassembled WGS sequence"/>
</dbReference>
<evidence type="ECO:0000313" key="2">
    <source>
        <dbReference type="Proteomes" id="UP000762676"/>
    </source>
</evidence>